<sequence length="984" mass="112566">MDSSGESADAYIPGLSKKGNRRPRIRCKKTLEIKPKIPLKQPQVETYTPRMKQMSSCSSDDTLESRMNKENKRQTNRVSLKDLCAEDKKRVANLIKELARVGDEKEKYLGQLKEERENFEVQVLNLVQQQEQALKEREEVQERLFQCHELLSKYQEQILEKEEKLNESLREQELSPGLTQHPFRLIKNGQSSPFSQRSLSPASYQGRSPRTQPMERRYSREEVKARVERPVTSMIDKEIAMHKSYEVPSTIIGESTNHRRNFRDPIMSSTHKSMEIHPYITESQDLIPLIPDTSPRSSRSQTPRSSRLDAQQKNKPRSVVMISENHGVQVGFKDKLESDENLQYSPNLHQSHIGDREYMKYYKKLKPGQRKRELLSQREKLMEEQNRLQDVLREQERQLQDRQKQLIEKRKMQHERINSLEEKIALGQQEDGSVFNGRVDKLDFDKPLSEVDEDDIPNEAADMVEQGRISRHSIATSPLPRTPPTAEKGTSISRMECSVQANIPITPPRVDIGTSISRMEYPNLADDILHTPSRYDVGTSISRVLQPSNYDDQLTPTKRDVNKFIDKMTEVTSNLASMSPGNMLIIDNCFQTSTVAEIVVVPLSKLMVFFNGPNKVIQKRYDKLLDYDSMQRKEEKGSEKSLQAAKSTYEALNAQLLDELPKMYSLSFKLLKDCISTFIRAQRQFNTSIMDSMTEIIDMPLLLQTEGTVVDSFNIHHVAMIDKMSLLRIIPKGFNPKMETLGKPVVGKTTDKKSKRMSMDTTSSLPSPVATTAQSDSQRVFVQQKYPADKLYHVTTTYTATDLMDLSVMEGDCVGLIMDKDPMGNKDRWFIDNGAAKGFVPKTLLKLHSQVTTPSTQSLYPSMEQTPVAADETSNVIDQKSELSSPHVSVSDYSIEQNLSNQNEEEDELDFALDEDMSPNISSEEFYYAAFPFEARNGNEISMFEGQVVTVLIKHDQENNTEWWYVDADGVKGYAPANYLQPMK</sequence>
<dbReference type="InterPro" id="IPR051492">
    <property type="entry name" value="Dynamin-Rho_GEF"/>
</dbReference>
<keyword evidence="7" id="KW-1185">Reference proteome</keyword>
<evidence type="ECO:0000256" key="3">
    <source>
        <dbReference type="SAM" id="Coils"/>
    </source>
</evidence>
<dbReference type="OrthoDB" id="5972940at2759"/>
<dbReference type="Proteomes" id="UP000596742">
    <property type="component" value="Unassembled WGS sequence"/>
</dbReference>
<evidence type="ECO:0000259" key="5">
    <source>
        <dbReference type="PROSITE" id="PS50002"/>
    </source>
</evidence>
<keyword evidence="1 2" id="KW-0728">SH3 domain</keyword>
<dbReference type="AlphaFoldDB" id="A0A8B6DKI0"/>
<dbReference type="Pfam" id="PF15369">
    <property type="entry name" value="KIAA1328"/>
    <property type="match status" value="1"/>
</dbReference>
<name>A0A8B6DKI0_MYTGA</name>
<dbReference type="SUPFAM" id="SSF50044">
    <property type="entry name" value="SH3-domain"/>
    <property type="match status" value="2"/>
</dbReference>
<proteinExistence type="predicted"/>
<feature type="region of interest" description="Disordered" evidence="4">
    <location>
        <begin position="39"/>
        <end position="73"/>
    </location>
</feature>
<dbReference type="GO" id="GO:0005737">
    <property type="term" value="C:cytoplasm"/>
    <property type="evidence" value="ECO:0007669"/>
    <property type="project" value="TreeGrafter"/>
</dbReference>
<dbReference type="PANTHER" id="PTHR22834">
    <property type="entry name" value="NUCLEAR FUSION PROTEIN FUS2"/>
    <property type="match status" value="1"/>
</dbReference>
<dbReference type="Gene3D" id="2.30.30.40">
    <property type="entry name" value="SH3 Domains"/>
    <property type="match status" value="2"/>
</dbReference>
<dbReference type="GO" id="GO:0005085">
    <property type="term" value="F:guanyl-nucleotide exchange factor activity"/>
    <property type="evidence" value="ECO:0007669"/>
    <property type="project" value="TreeGrafter"/>
</dbReference>
<feature type="compositionally biased region" description="Basic and acidic residues" evidence="4">
    <location>
        <begin position="63"/>
        <end position="73"/>
    </location>
</feature>
<dbReference type="Pfam" id="PF14604">
    <property type="entry name" value="SH3_9"/>
    <property type="match status" value="1"/>
</dbReference>
<gene>
    <name evidence="6" type="ORF">MGAL_10B014446</name>
</gene>
<organism evidence="6 7">
    <name type="scientific">Mytilus galloprovincialis</name>
    <name type="common">Mediterranean mussel</name>
    <dbReference type="NCBI Taxonomy" id="29158"/>
    <lineage>
        <taxon>Eukaryota</taxon>
        <taxon>Metazoa</taxon>
        <taxon>Spiralia</taxon>
        <taxon>Lophotrochozoa</taxon>
        <taxon>Mollusca</taxon>
        <taxon>Bivalvia</taxon>
        <taxon>Autobranchia</taxon>
        <taxon>Pteriomorphia</taxon>
        <taxon>Mytilida</taxon>
        <taxon>Mytiloidea</taxon>
        <taxon>Mytilidae</taxon>
        <taxon>Mytilinae</taxon>
        <taxon>Mytilus</taxon>
    </lineage>
</organism>
<feature type="region of interest" description="Disordered" evidence="4">
    <location>
        <begin position="170"/>
        <end position="225"/>
    </location>
</feature>
<accession>A0A8B6DKI0</accession>
<dbReference type="InterPro" id="IPR001452">
    <property type="entry name" value="SH3_domain"/>
</dbReference>
<evidence type="ECO:0000313" key="6">
    <source>
        <dbReference type="EMBL" id="VDI21698.1"/>
    </source>
</evidence>
<evidence type="ECO:0000256" key="1">
    <source>
        <dbReference type="ARBA" id="ARBA00022443"/>
    </source>
</evidence>
<feature type="compositionally biased region" description="Polar residues" evidence="4">
    <location>
        <begin position="188"/>
        <end position="211"/>
    </location>
</feature>
<evidence type="ECO:0000313" key="7">
    <source>
        <dbReference type="Proteomes" id="UP000596742"/>
    </source>
</evidence>
<dbReference type="PANTHER" id="PTHR22834:SF20">
    <property type="entry name" value="SH3 DOMAIN-CONTAINING PROTEIN"/>
    <property type="match status" value="1"/>
</dbReference>
<comment type="caution">
    <text evidence="6">The sequence shown here is derived from an EMBL/GenBank/DDBJ whole genome shotgun (WGS) entry which is preliminary data.</text>
</comment>
<dbReference type="InterPro" id="IPR032736">
    <property type="entry name" value="Hinderin"/>
</dbReference>
<feature type="compositionally biased region" description="Polar residues" evidence="4">
    <location>
        <begin position="759"/>
        <end position="772"/>
    </location>
</feature>
<protein>
    <submittedName>
        <fullName evidence="6">Dynamin-binding protein</fullName>
    </submittedName>
</protein>
<feature type="coiled-coil region" evidence="3">
    <location>
        <begin position="371"/>
        <end position="423"/>
    </location>
</feature>
<dbReference type="EMBL" id="UYJE01003710">
    <property type="protein sequence ID" value="VDI21698.1"/>
    <property type="molecule type" value="Genomic_DNA"/>
</dbReference>
<reference evidence="6" key="1">
    <citation type="submission" date="2018-11" db="EMBL/GenBank/DDBJ databases">
        <authorList>
            <person name="Alioto T."/>
            <person name="Alioto T."/>
        </authorList>
    </citation>
    <scope>NUCLEOTIDE SEQUENCE</scope>
</reference>
<dbReference type="InterPro" id="IPR027267">
    <property type="entry name" value="AH/BAR_dom_sf"/>
</dbReference>
<feature type="domain" description="SH3" evidence="5">
    <location>
        <begin position="922"/>
        <end position="984"/>
    </location>
</feature>
<dbReference type="SMART" id="SM00326">
    <property type="entry name" value="SH3"/>
    <property type="match status" value="1"/>
</dbReference>
<dbReference type="InterPro" id="IPR036028">
    <property type="entry name" value="SH3-like_dom_sf"/>
</dbReference>
<feature type="compositionally biased region" description="Low complexity" evidence="4">
    <location>
        <begin position="293"/>
        <end position="305"/>
    </location>
</feature>
<dbReference type="SUPFAM" id="SSF103657">
    <property type="entry name" value="BAR/IMD domain-like"/>
    <property type="match status" value="1"/>
</dbReference>
<evidence type="ECO:0000256" key="4">
    <source>
        <dbReference type="SAM" id="MobiDB-lite"/>
    </source>
</evidence>
<dbReference type="PROSITE" id="PS50002">
    <property type="entry name" value="SH3"/>
    <property type="match status" value="1"/>
</dbReference>
<feature type="region of interest" description="Disordered" evidence="4">
    <location>
        <begin position="741"/>
        <end position="772"/>
    </location>
</feature>
<evidence type="ECO:0000256" key="2">
    <source>
        <dbReference type="PROSITE-ProRule" id="PRU00192"/>
    </source>
</evidence>
<feature type="region of interest" description="Disordered" evidence="4">
    <location>
        <begin position="285"/>
        <end position="326"/>
    </location>
</feature>
<feature type="region of interest" description="Disordered" evidence="4">
    <location>
        <begin position="1"/>
        <end position="26"/>
    </location>
</feature>
<dbReference type="Gene3D" id="1.20.1270.60">
    <property type="entry name" value="Arfaptin homology (AH) domain/BAR domain"/>
    <property type="match status" value="1"/>
</dbReference>
<feature type="compositionally biased region" description="Basic and acidic residues" evidence="4">
    <location>
        <begin position="213"/>
        <end position="225"/>
    </location>
</feature>
<keyword evidence="3" id="KW-0175">Coiled coil</keyword>